<reference evidence="2" key="1">
    <citation type="journal article" date="2021" name="BMC Genomics">
        <title>Chromosome-level genome assembly and manually-curated proteome of model necrotroph Parastagonospora nodorum Sn15 reveals a genome-wide trove of candidate effector homologs, and redundancy of virulence-related functions within an accessory chromosome.</title>
        <authorList>
            <person name="Bertazzoni S."/>
            <person name="Jones D.A.B."/>
            <person name="Phan H.T."/>
            <person name="Tan K.-C."/>
            <person name="Hane J.K."/>
        </authorList>
    </citation>
    <scope>NUCLEOTIDE SEQUENCE [LARGE SCALE GENOMIC DNA]</scope>
    <source>
        <strain evidence="2">SN15 / ATCC MYA-4574 / FGSC 10173)</strain>
    </source>
</reference>
<sequence length="618" mass="68841">MGRQAYLAKLAFGRSAFEPTQEIVQSDDYIQLDSPQAHLPQAYQDFNGNNYLQLYDERGNPINPRSREYGKKFRNAQNDVLAAVGVVERRQSPDDGLPGSYEERLDELDVEDTVGLVLGATFTLSQNLCTWWIGTIRDRILTFRFHDAMPFAQLVALEHAISGLSIVYASFVPTMVAAISAQTVVYNASVYRPIARLMDLTHASSRVRYLYRLSKNIFGSGLRLALEAFFYPFYYHAILQRLGLVPALPYLPHRSSLNPFSTSSPLWPFSVYHDASASFTEFAKAVITSPMLVLCGEHLLERWVYDMINEAVDTSVICPDNPDIVSASTDDKHRIMTALGLRRKSPPFVRAVIERMMMAIGWGTASKLKDGESHHLSEIALPHRLAEGQTVDIAGTTIANVTPLDLTVAQPPSLDNDEVPAVDTLAMSVIAVDEIDRPRTPMTPPALDPQYDDDDPRIRITSREDVVEMEVRLPQHILSAHTEVADALASSQTQRDRALTRRGRPHHRVSHLSLEASDKISHILKSHLVGLAVLPFKIVALRLVASHYLSGNGRDANLSRVVVPLPRFHELSWQSVGIQASRLALCSMLHIAVDLSLWGAQYVTSVYIGKNLFGWGTL</sequence>
<organism evidence="1 2">
    <name type="scientific">Phaeosphaeria nodorum (strain SN15 / ATCC MYA-4574 / FGSC 10173)</name>
    <name type="common">Glume blotch fungus</name>
    <name type="synonym">Parastagonospora nodorum</name>
    <dbReference type="NCBI Taxonomy" id="321614"/>
    <lineage>
        <taxon>Eukaryota</taxon>
        <taxon>Fungi</taxon>
        <taxon>Dikarya</taxon>
        <taxon>Ascomycota</taxon>
        <taxon>Pezizomycotina</taxon>
        <taxon>Dothideomycetes</taxon>
        <taxon>Pleosporomycetidae</taxon>
        <taxon>Pleosporales</taxon>
        <taxon>Pleosporineae</taxon>
        <taxon>Phaeosphaeriaceae</taxon>
        <taxon>Parastagonospora</taxon>
    </lineage>
</organism>
<accession>A0A7U2EUI1</accession>
<dbReference type="VEuPathDB" id="FungiDB:JI435_035780"/>
<dbReference type="EMBL" id="CP069025">
    <property type="protein sequence ID" value="QRC93341.1"/>
    <property type="molecule type" value="Genomic_DNA"/>
</dbReference>
<proteinExistence type="predicted"/>
<protein>
    <submittedName>
        <fullName evidence="1">Uncharacterized protein</fullName>
    </submittedName>
</protein>
<dbReference type="OrthoDB" id="5383784at2759"/>
<dbReference type="Proteomes" id="UP000663193">
    <property type="component" value="Chromosome 3"/>
</dbReference>
<gene>
    <name evidence="1" type="ORF">JI435_035780</name>
</gene>
<evidence type="ECO:0000313" key="2">
    <source>
        <dbReference type="Proteomes" id="UP000663193"/>
    </source>
</evidence>
<name>A0A7U2EUI1_PHANO</name>
<evidence type="ECO:0000313" key="1">
    <source>
        <dbReference type="EMBL" id="QRC93341.1"/>
    </source>
</evidence>
<dbReference type="AlphaFoldDB" id="A0A7U2EUI1"/>
<keyword evidence="2" id="KW-1185">Reference proteome</keyword>